<dbReference type="GO" id="GO:0005516">
    <property type="term" value="F:calmodulin binding"/>
    <property type="evidence" value="ECO:0007669"/>
    <property type="project" value="UniProtKB-KW"/>
</dbReference>
<dbReference type="GO" id="GO:0016323">
    <property type="term" value="C:basolateral plasma membrane"/>
    <property type="evidence" value="ECO:0007669"/>
    <property type="project" value="UniProtKB-SubCell"/>
</dbReference>
<dbReference type="GO" id="GO:0003008">
    <property type="term" value="P:system process"/>
    <property type="evidence" value="ECO:0007669"/>
    <property type="project" value="UniProtKB-ARBA"/>
</dbReference>
<feature type="region of interest" description="Disordered" evidence="26">
    <location>
        <begin position="518"/>
        <end position="540"/>
    </location>
</feature>
<feature type="region of interest" description="Disordered" evidence="26">
    <location>
        <begin position="424"/>
        <end position="450"/>
    </location>
</feature>
<dbReference type="FunFam" id="1.10.287.70:FF:000113">
    <property type="entry name" value="Potassium voltage-gated channel subfamily KQT member 1"/>
    <property type="match status" value="1"/>
</dbReference>
<evidence type="ECO:0000256" key="11">
    <source>
        <dbReference type="ARBA" id="ARBA00022692"/>
    </source>
</evidence>
<keyword evidence="14" id="KW-0112">Calmodulin-binding</keyword>
<keyword evidence="31" id="KW-1185">Reference proteome</keyword>
<dbReference type="PRINTS" id="PR00169">
    <property type="entry name" value="KCHANNEL"/>
</dbReference>
<dbReference type="InterPro" id="IPR013821">
    <property type="entry name" value="K_chnl_volt-dep_KCNQ_C"/>
</dbReference>
<dbReference type="Gene3D" id="1.20.120.350">
    <property type="entry name" value="Voltage-gated potassium channels. Chain C"/>
    <property type="match status" value="1"/>
</dbReference>
<evidence type="ECO:0000256" key="26">
    <source>
        <dbReference type="SAM" id="MobiDB-lite"/>
    </source>
</evidence>
<keyword evidence="12" id="KW-0256">Endoplasmic reticulum</keyword>
<feature type="domain" description="Ion transport" evidence="28">
    <location>
        <begin position="93"/>
        <end position="327"/>
    </location>
</feature>
<dbReference type="PANTHER" id="PTHR47735:SF14">
    <property type="entry name" value="POTASSIUM VOLTAGE-GATED CHANNEL SUBFAMILY KQT MEMBER 1"/>
    <property type="match status" value="1"/>
</dbReference>
<dbReference type="Proteomes" id="UP000694397">
    <property type="component" value="Chromosome 5"/>
</dbReference>
<evidence type="ECO:0000313" key="30">
    <source>
        <dbReference type="Ensembl" id="ENSSFOP00015055269.1"/>
    </source>
</evidence>
<reference evidence="30" key="2">
    <citation type="submission" date="2025-08" db="UniProtKB">
        <authorList>
            <consortium name="Ensembl"/>
        </authorList>
    </citation>
    <scope>IDENTIFICATION</scope>
</reference>
<evidence type="ECO:0000256" key="5">
    <source>
        <dbReference type="ARBA" id="ARBA00004651"/>
    </source>
</evidence>
<dbReference type="Gene3D" id="6.10.140.1910">
    <property type="match status" value="2"/>
</dbReference>
<keyword evidence="8" id="KW-0813">Transport</keyword>
<dbReference type="GO" id="GO:0005249">
    <property type="term" value="F:voltage-gated potassium channel activity"/>
    <property type="evidence" value="ECO:0007669"/>
    <property type="project" value="InterPro"/>
</dbReference>
<evidence type="ECO:0000256" key="25">
    <source>
        <dbReference type="ARBA" id="ARBA00034430"/>
    </source>
</evidence>
<feature type="region of interest" description="Disordered" evidence="26">
    <location>
        <begin position="1"/>
        <end position="28"/>
    </location>
</feature>
<evidence type="ECO:0000259" key="29">
    <source>
        <dbReference type="Pfam" id="PF03520"/>
    </source>
</evidence>
<dbReference type="GO" id="GO:0051049">
    <property type="term" value="P:regulation of transport"/>
    <property type="evidence" value="ECO:0007669"/>
    <property type="project" value="UniProtKB-ARBA"/>
</dbReference>
<evidence type="ECO:0000256" key="6">
    <source>
        <dbReference type="ARBA" id="ARBA00009499"/>
    </source>
</evidence>
<dbReference type="Gene3D" id="1.10.287.70">
    <property type="match status" value="1"/>
</dbReference>
<feature type="transmembrane region" description="Helical" evidence="27">
    <location>
        <begin position="92"/>
        <end position="112"/>
    </location>
</feature>
<evidence type="ECO:0000256" key="3">
    <source>
        <dbReference type="ARBA" id="ARBA00004240"/>
    </source>
</evidence>
<accession>A0A8C9U350</accession>
<dbReference type="GO" id="GO:0008076">
    <property type="term" value="C:voltage-gated potassium channel complex"/>
    <property type="evidence" value="ECO:0007669"/>
    <property type="project" value="TreeGrafter"/>
</dbReference>
<feature type="transmembrane region" description="Helical" evidence="27">
    <location>
        <begin position="124"/>
        <end position="145"/>
    </location>
</feature>
<feature type="compositionally biased region" description="Basic residues" evidence="26">
    <location>
        <begin position="380"/>
        <end position="392"/>
    </location>
</feature>
<evidence type="ECO:0000256" key="22">
    <source>
        <dbReference type="ARBA" id="ARBA00029687"/>
    </source>
</evidence>
<dbReference type="Pfam" id="PF03520">
    <property type="entry name" value="KCNQ_channel"/>
    <property type="match status" value="1"/>
</dbReference>
<dbReference type="InterPro" id="IPR005821">
    <property type="entry name" value="Ion_trans_dom"/>
</dbReference>
<keyword evidence="13" id="KW-0631">Potassium channel</keyword>
<sequence length="583" mass="65012">MSHAASAPPDGPATAEKPSAADGESRFEEIPLETPVETSVEIRVGEPLHCARPAGFQHRMSVYSASRPFPGRAHFQGRVYNFLERPTGWRCFVYHFAVFLIVLACLILSVLSTIDQYQPLAHSALFWVEIVLVVFFGVEYVVRLWSAGCRSKYVGFWGRLRFARKPISIIDLIVVVASIIVLSVGSKGQVFATSAVRGVRFLQILRMLHVDRQGGTWRLLGSVVFIHRQELITTLYIGFLSLIFASYFVYLAEKNAVDGSGRTEFGNYADALWWGVVTVTTIGYGDKVPQTWIGKTIASCFSVFAISFFALPAGILGSGFALKVQQKQRQKHFNRQIPAAACLIQTCWRCFALESPDSATFKLFVKKRQATPSPSPFSPKPKKTVRMRRKLKSEKDDGPDSPDVPRMTFDSMLDDAASDVYNTIPGRTASPRVSPPPPRTSHACTPHTQLRDSHRAAIRVLQRMRYFVAKKKFQQARKPYDVRDVIEQYSQGHLNLMVRIKELQRRCAAAGLPELSLRDRSKDKGSNSIGSRLARMEDKVGPPRPPVLLSFRPSVLPSSSSFLPPILLVPAWPSSALLQVSSD</sequence>
<evidence type="ECO:0000313" key="31">
    <source>
        <dbReference type="Proteomes" id="UP000694397"/>
    </source>
</evidence>
<feature type="region of interest" description="Disordered" evidence="26">
    <location>
        <begin position="370"/>
        <end position="407"/>
    </location>
</feature>
<dbReference type="GO" id="GO:0042391">
    <property type="term" value="P:regulation of membrane potential"/>
    <property type="evidence" value="ECO:0007669"/>
    <property type="project" value="UniProtKB-ARBA"/>
</dbReference>
<dbReference type="GO" id="GO:0045121">
    <property type="term" value="C:membrane raft"/>
    <property type="evidence" value="ECO:0007669"/>
    <property type="project" value="UniProtKB-SubCell"/>
</dbReference>
<comment type="similarity">
    <text evidence="6">Belongs to the potassium channel family. KQT (TC 1.A.1.15) subfamily. Kv7.1/KCNQ1 sub-subfamily.</text>
</comment>
<name>A0A8C9U350_SCLFO</name>
<dbReference type="GO" id="GO:0005783">
    <property type="term" value="C:endoplasmic reticulum"/>
    <property type="evidence" value="ECO:0007669"/>
    <property type="project" value="UniProtKB-SubCell"/>
</dbReference>
<dbReference type="Pfam" id="PF00520">
    <property type="entry name" value="Ion_trans"/>
    <property type="match status" value="1"/>
</dbReference>
<dbReference type="Ensembl" id="ENSSFOT00015061763.1">
    <property type="protein sequence ID" value="ENSSFOP00015055269.1"/>
    <property type="gene ID" value="ENSSFOG00015003904.2"/>
</dbReference>
<evidence type="ECO:0000256" key="10">
    <source>
        <dbReference type="ARBA" id="ARBA00022538"/>
    </source>
</evidence>
<comment type="subcellular location">
    <subcellularLocation>
        <location evidence="2">Basolateral cell membrane</location>
    </subcellularLocation>
    <subcellularLocation>
        <location evidence="5">Cell membrane</location>
        <topology evidence="5">Multi-pass membrane protein</topology>
    </subcellularLocation>
    <subcellularLocation>
        <location evidence="1">Cytoplasmic vesicle membrane</location>
    </subcellularLocation>
    <subcellularLocation>
        <location evidence="3">Endoplasmic reticulum</location>
    </subcellularLocation>
    <subcellularLocation>
        <location evidence="4">Membrane raft</location>
    </subcellularLocation>
</comment>
<feature type="transmembrane region" description="Helical" evidence="27">
    <location>
        <begin position="166"/>
        <end position="185"/>
    </location>
</feature>
<keyword evidence="17 27" id="KW-1133">Transmembrane helix</keyword>
<evidence type="ECO:0000256" key="21">
    <source>
        <dbReference type="ARBA" id="ARBA00023329"/>
    </source>
</evidence>
<proteinExistence type="inferred from homology"/>
<evidence type="ECO:0000256" key="19">
    <source>
        <dbReference type="ARBA" id="ARBA00023136"/>
    </source>
</evidence>
<feature type="transmembrane region" description="Helical" evidence="27">
    <location>
        <begin position="296"/>
        <end position="322"/>
    </location>
</feature>
<comment type="catalytic activity">
    <reaction evidence="25">
        <text>K(+)(in) = K(+)(out)</text>
        <dbReference type="Rhea" id="RHEA:29463"/>
        <dbReference type="ChEBI" id="CHEBI:29103"/>
    </reaction>
</comment>
<organism evidence="30 31">
    <name type="scientific">Scleropages formosus</name>
    <name type="common">Asian bonytongue</name>
    <name type="synonym">Osteoglossum formosum</name>
    <dbReference type="NCBI Taxonomy" id="113540"/>
    <lineage>
        <taxon>Eukaryota</taxon>
        <taxon>Metazoa</taxon>
        <taxon>Chordata</taxon>
        <taxon>Craniata</taxon>
        <taxon>Vertebrata</taxon>
        <taxon>Euteleostomi</taxon>
        <taxon>Actinopterygii</taxon>
        <taxon>Neopterygii</taxon>
        <taxon>Teleostei</taxon>
        <taxon>Osteoglossocephala</taxon>
        <taxon>Osteoglossomorpha</taxon>
        <taxon>Osteoglossiformes</taxon>
        <taxon>Osteoglossidae</taxon>
        <taxon>Scleropages</taxon>
    </lineage>
</organism>
<dbReference type="GeneTree" id="ENSGT00940000164990"/>
<keyword evidence="15" id="KW-0851">Voltage-gated channel</keyword>
<evidence type="ECO:0000256" key="14">
    <source>
        <dbReference type="ARBA" id="ARBA00022860"/>
    </source>
</evidence>
<dbReference type="InterPro" id="IPR003937">
    <property type="entry name" value="K_chnl_volt-dep_KCNQ"/>
</dbReference>
<evidence type="ECO:0000256" key="2">
    <source>
        <dbReference type="ARBA" id="ARBA00004187"/>
    </source>
</evidence>
<evidence type="ECO:0000256" key="13">
    <source>
        <dbReference type="ARBA" id="ARBA00022826"/>
    </source>
</evidence>
<evidence type="ECO:0000256" key="9">
    <source>
        <dbReference type="ARBA" id="ARBA00022475"/>
    </source>
</evidence>
<keyword evidence="16" id="KW-0630">Potassium</keyword>
<evidence type="ECO:0000256" key="20">
    <source>
        <dbReference type="ARBA" id="ARBA00023303"/>
    </source>
</evidence>
<evidence type="ECO:0000256" key="23">
    <source>
        <dbReference type="ARBA" id="ARBA00030121"/>
    </source>
</evidence>
<evidence type="ECO:0000256" key="18">
    <source>
        <dbReference type="ARBA" id="ARBA00023065"/>
    </source>
</evidence>
<evidence type="ECO:0000256" key="24">
    <source>
        <dbReference type="ARBA" id="ARBA00032659"/>
    </source>
</evidence>
<dbReference type="InterPro" id="IPR027359">
    <property type="entry name" value="Volt_channel_dom_sf"/>
</dbReference>
<reference evidence="30" key="3">
    <citation type="submission" date="2025-09" db="UniProtKB">
        <authorList>
            <consortium name="Ensembl"/>
        </authorList>
    </citation>
    <scope>IDENTIFICATION</scope>
</reference>
<keyword evidence="11 27" id="KW-0812">Transmembrane</keyword>
<reference evidence="30 31" key="1">
    <citation type="submission" date="2019-04" db="EMBL/GenBank/DDBJ databases">
        <authorList>
            <consortium name="Wellcome Sanger Institute Data Sharing"/>
        </authorList>
    </citation>
    <scope>NUCLEOTIDE SEQUENCE [LARGE SCALE GENOMIC DNA]</scope>
</reference>
<keyword evidence="9" id="KW-1003">Cell membrane</keyword>
<evidence type="ECO:0000256" key="16">
    <source>
        <dbReference type="ARBA" id="ARBA00022958"/>
    </source>
</evidence>
<dbReference type="FunFam" id="1.20.120.350:FF:000017">
    <property type="entry name" value="potassium voltage-gated channel subfamily KQT member 1"/>
    <property type="match status" value="1"/>
</dbReference>
<dbReference type="SUPFAM" id="SSF81324">
    <property type="entry name" value="Voltage-gated potassium channels"/>
    <property type="match status" value="1"/>
</dbReference>
<keyword evidence="10" id="KW-0633">Potassium transport</keyword>
<dbReference type="AlphaFoldDB" id="A0A8C9U350"/>
<feature type="transmembrane region" description="Helical" evidence="27">
    <location>
        <begin position="231"/>
        <end position="253"/>
    </location>
</feature>
<evidence type="ECO:0000256" key="7">
    <source>
        <dbReference type="ARBA" id="ARBA00019342"/>
    </source>
</evidence>
<dbReference type="PANTHER" id="PTHR47735">
    <property type="entry name" value="POTASSIUM VOLTAGE-GATED CHANNEL SUBFAMILY KQT MEMBER 4"/>
    <property type="match status" value="1"/>
</dbReference>
<feature type="transmembrane region" description="Helical" evidence="27">
    <location>
        <begin position="265"/>
        <end position="284"/>
    </location>
</feature>
<evidence type="ECO:0000256" key="4">
    <source>
        <dbReference type="ARBA" id="ARBA00004285"/>
    </source>
</evidence>
<keyword evidence="21" id="KW-0968">Cytoplasmic vesicle</keyword>
<dbReference type="PRINTS" id="PR01459">
    <property type="entry name" value="KCNQCHANNEL"/>
</dbReference>
<gene>
    <name evidence="30" type="primary">LOC108942397</name>
</gene>
<feature type="domain" description="Potassium channel voltage dependent KCNQ C-terminal" evidence="29">
    <location>
        <begin position="450"/>
        <end position="509"/>
    </location>
</feature>
<evidence type="ECO:0000256" key="27">
    <source>
        <dbReference type="SAM" id="Phobius"/>
    </source>
</evidence>
<protein>
    <recommendedName>
        <fullName evidence="7">Potassium voltage-gated channel subfamily KQT member 1</fullName>
    </recommendedName>
    <alternativeName>
        <fullName evidence="24">IKs producing slow voltage-gated potassium channel subunit alpha KvLQT1</fullName>
    </alternativeName>
    <alternativeName>
        <fullName evidence="22">KQT-like 1</fullName>
    </alternativeName>
    <alternativeName>
        <fullName evidence="23">Voltage-gated potassium channel subunit Kv7.1</fullName>
    </alternativeName>
</protein>
<evidence type="ECO:0000256" key="8">
    <source>
        <dbReference type="ARBA" id="ARBA00022448"/>
    </source>
</evidence>
<keyword evidence="18" id="KW-0406">Ion transport</keyword>
<dbReference type="GO" id="GO:0030659">
    <property type="term" value="C:cytoplasmic vesicle membrane"/>
    <property type="evidence" value="ECO:0007669"/>
    <property type="project" value="UniProtKB-SubCell"/>
</dbReference>
<evidence type="ECO:0000256" key="1">
    <source>
        <dbReference type="ARBA" id="ARBA00004156"/>
    </source>
</evidence>
<evidence type="ECO:0000256" key="12">
    <source>
        <dbReference type="ARBA" id="ARBA00022824"/>
    </source>
</evidence>
<keyword evidence="20" id="KW-0407">Ion channel</keyword>
<keyword evidence="19 27" id="KW-0472">Membrane</keyword>
<evidence type="ECO:0000256" key="15">
    <source>
        <dbReference type="ARBA" id="ARBA00022882"/>
    </source>
</evidence>
<evidence type="ECO:0000256" key="17">
    <source>
        <dbReference type="ARBA" id="ARBA00022989"/>
    </source>
</evidence>
<evidence type="ECO:0000259" key="28">
    <source>
        <dbReference type="Pfam" id="PF00520"/>
    </source>
</evidence>